<feature type="transmembrane region" description="Helical" evidence="6">
    <location>
        <begin position="462"/>
        <end position="485"/>
    </location>
</feature>
<dbReference type="Gene3D" id="1.20.1720.10">
    <property type="entry name" value="Multidrug resistance protein D"/>
    <property type="match status" value="1"/>
</dbReference>
<dbReference type="Proteomes" id="UP000008138">
    <property type="component" value="Chromosome"/>
</dbReference>
<dbReference type="CDD" id="cd17504">
    <property type="entry name" value="MFS_MMR_MDR_like"/>
    <property type="match status" value="1"/>
</dbReference>
<accession>F2L616</accession>
<keyword evidence="4 6" id="KW-0472">Membrane</keyword>
<dbReference type="EMBL" id="CP002590">
    <property type="protein sequence ID" value="AEA12461.1"/>
    <property type="molecule type" value="Genomic_DNA"/>
</dbReference>
<feature type="region of interest" description="Disordered" evidence="5">
    <location>
        <begin position="495"/>
        <end position="532"/>
    </location>
</feature>
<gene>
    <name evidence="8" type="ordered locus">TUZN_0979</name>
</gene>
<name>F2L616_THEU7</name>
<feature type="transmembrane region" description="Helical" evidence="6">
    <location>
        <begin position="158"/>
        <end position="182"/>
    </location>
</feature>
<evidence type="ECO:0000259" key="7">
    <source>
        <dbReference type="PROSITE" id="PS50850"/>
    </source>
</evidence>
<evidence type="ECO:0000256" key="4">
    <source>
        <dbReference type="ARBA" id="ARBA00023136"/>
    </source>
</evidence>
<dbReference type="InterPro" id="IPR020846">
    <property type="entry name" value="MFS_dom"/>
</dbReference>
<dbReference type="Pfam" id="PF07690">
    <property type="entry name" value="MFS_1"/>
    <property type="match status" value="1"/>
</dbReference>
<dbReference type="HOGENOM" id="CLU_000960_34_0_2"/>
<feature type="transmembrane region" description="Helical" evidence="6">
    <location>
        <begin position="286"/>
        <end position="303"/>
    </location>
</feature>
<feature type="compositionally biased region" description="Pro residues" evidence="5">
    <location>
        <begin position="496"/>
        <end position="507"/>
    </location>
</feature>
<organism evidence="8 9">
    <name type="scientific">Thermoproteus uzoniensis (strain 768-20)</name>
    <dbReference type="NCBI Taxonomy" id="999630"/>
    <lineage>
        <taxon>Archaea</taxon>
        <taxon>Thermoproteota</taxon>
        <taxon>Thermoprotei</taxon>
        <taxon>Thermoproteales</taxon>
        <taxon>Thermoproteaceae</taxon>
        <taxon>Thermoproteus</taxon>
    </lineage>
</organism>
<evidence type="ECO:0000256" key="6">
    <source>
        <dbReference type="SAM" id="Phobius"/>
    </source>
</evidence>
<dbReference type="SUPFAM" id="SSF103473">
    <property type="entry name" value="MFS general substrate transporter"/>
    <property type="match status" value="1"/>
</dbReference>
<protein>
    <submittedName>
        <fullName evidence="8">Major facilitator transporter</fullName>
    </submittedName>
</protein>
<feature type="transmembrane region" description="Helical" evidence="6">
    <location>
        <begin position="382"/>
        <end position="405"/>
    </location>
</feature>
<reference key="2">
    <citation type="submission" date="2011-03" db="EMBL/GenBank/DDBJ databases">
        <title>Complete genome sequence of the thermoacidophilic crenarchaeon Thermoproteus uzoniensis 768-20.</title>
        <authorList>
            <person name="Mardanov A.V."/>
            <person name="Gumerov V.M."/>
            <person name="Beletsky A.V."/>
            <person name="Prokofeva M.I."/>
            <person name="Bonch-Osmolovskaya E.A."/>
            <person name="Ravin N.V."/>
            <person name="Skryabin K.G."/>
        </authorList>
    </citation>
    <scope>NUCLEOTIDE SEQUENCE</scope>
    <source>
        <strain>768-20</strain>
    </source>
</reference>
<dbReference type="GO" id="GO:0016020">
    <property type="term" value="C:membrane"/>
    <property type="evidence" value="ECO:0007669"/>
    <property type="project" value="UniProtKB-SubCell"/>
</dbReference>
<feature type="domain" description="Major facilitator superfamily (MFS) profile" evidence="7">
    <location>
        <begin position="35"/>
        <end position="491"/>
    </location>
</feature>
<proteinExistence type="predicted"/>
<feature type="transmembrane region" description="Helical" evidence="6">
    <location>
        <begin position="219"/>
        <end position="238"/>
    </location>
</feature>
<evidence type="ECO:0000256" key="5">
    <source>
        <dbReference type="SAM" id="MobiDB-lite"/>
    </source>
</evidence>
<sequence>MREREKYINALSPRGVAFDISGSGERYDVRYAWRAAPILGSVALVVMYTEAMLVPSLPKIQEEFNVTPAEASWILTIYLIVGTISAALFGSLGDIFGKKRMLVLVLSIYSVAVTFTGYAPTFPLLLLARALQGLGMAMFPLAFSLIREEFPPEMVPTAQGIVSAMFGVGIIVALPLGAYISQTFGWRATYHTVTPLAVLMTVLIGTYIRESRYRTPRRIDYLGIGLFALAASSLLVAVSEAPNWGWASGQTLSLFALAAASGAAFAAQEMTAEEPFIPRDILNRNVAAATVAILMVAYAFQMSSQNLSYLFEMPPPYGYGMTILQTGLYITPMAVVQIIGAPIAGRLLWRVGAKRMSVAGVALAVAGFQLASAYAYSGVWRLIGYMSLGFLGLALLNVSLINLLTFSVPRNRLGAATGLNTVFRNFGSAIAPAVAGTVLTTFATTAYYSLGGFTAFFTVPSRIAYSMNFDIATAMFLLSLIPIALAREVFTGAPNPRGPAPIKPPKAPIVEASAPRHAEAATGGAAAGRPST</sequence>
<dbReference type="PANTHER" id="PTHR42718">
    <property type="entry name" value="MAJOR FACILITATOR SUPERFAMILY MULTIDRUG TRANSPORTER MFSC"/>
    <property type="match status" value="1"/>
</dbReference>
<dbReference type="InterPro" id="IPR011701">
    <property type="entry name" value="MFS"/>
</dbReference>
<feature type="transmembrane region" description="Helical" evidence="6">
    <location>
        <begin position="323"/>
        <end position="344"/>
    </location>
</feature>
<feature type="transmembrane region" description="Helical" evidence="6">
    <location>
        <begin position="101"/>
        <end position="120"/>
    </location>
</feature>
<dbReference type="GO" id="GO:0022857">
    <property type="term" value="F:transmembrane transporter activity"/>
    <property type="evidence" value="ECO:0007669"/>
    <property type="project" value="InterPro"/>
</dbReference>
<evidence type="ECO:0000256" key="3">
    <source>
        <dbReference type="ARBA" id="ARBA00022989"/>
    </source>
</evidence>
<feature type="compositionally biased region" description="Low complexity" evidence="5">
    <location>
        <begin position="520"/>
        <end position="532"/>
    </location>
</feature>
<feature type="transmembrane region" description="Helical" evidence="6">
    <location>
        <begin position="244"/>
        <end position="266"/>
    </location>
</feature>
<evidence type="ECO:0000313" key="9">
    <source>
        <dbReference type="Proteomes" id="UP000008138"/>
    </source>
</evidence>
<feature type="transmembrane region" description="Helical" evidence="6">
    <location>
        <begin position="31"/>
        <end position="51"/>
    </location>
</feature>
<feature type="transmembrane region" description="Helical" evidence="6">
    <location>
        <begin position="126"/>
        <end position="146"/>
    </location>
</feature>
<dbReference type="eggNOG" id="arCOG00144">
    <property type="taxonomic scope" value="Archaea"/>
</dbReference>
<feature type="transmembrane region" description="Helical" evidence="6">
    <location>
        <begin position="356"/>
        <end position="376"/>
    </location>
</feature>
<comment type="subcellular location">
    <subcellularLocation>
        <location evidence="1">Membrane</location>
        <topology evidence="1">Multi-pass membrane protein</topology>
    </subcellularLocation>
</comment>
<dbReference type="PROSITE" id="PS50850">
    <property type="entry name" value="MFS"/>
    <property type="match status" value="1"/>
</dbReference>
<keyword evidence="3 6" id="KW-1133">Transmembrane helix</keyword>
<evidence type="ECO:0000313" key="8">
    <source>
        <dbReference type="EMBL" id="AEA12461.1"/>
    </source>
</evidence>
<evidence type="ECO:0000256" key="2">
    <source>
        <dbReference type="ARBA" id="ARBA00022692"/>
    </source>
</evidence>
<dbReference type="InterPro" id="IPR036259">
    <property type="entry name" value="MFS_trans_sf"/>
</dbReference>
<feature type="transmembrane region" description="Helical" evidence="6">
    <location>
        <begin position="426"/>
        <end position="450"/>
    </location>
</feature>
<dbReference type="AlphaFoldDB" id="F2L616"/>
<dbReference type="KEGG" id="tuz:TUZN_0979"/>
<dbReference type="PANTHER" id="PTHR42718:SF35">
    <property type="entry name" value="BLL0718 PROTEIN"/>
    <property type="match status" value="1"/>
</dbReference>
<keyword evidence="9" id="KW-1185">Reference proteome</keyword>
<feature type="transmembrane region" description="Helical" evidence="6">
    <location>
        <begin position="71"/>
        <end position="89"/>
    </location>
</feature>
<dbReference type="Gene3D" id="1.20.1250.20">
    <property type="entry name" value="MFS general substrate transporter like domains"/>
    <property type="match status" value="1"/>
</dbReference>
<keyword evidence="2 6" id="KW-0812">Transmembrane</keyword>
<reference evidence="8 9" key="1">
    <citation type="journal article" date="2011" name="J. Bacteriol.">
        <title>Complete genome sequence of the thermoacidophilic crenarchaeon Thermoproteus uzoniensis 768-20.</title>
        <authorList>
            <person name="Mardanov A.V."/>
            <person name="Gumerov V.M."/>
            <person name="Beletsky A.V."/>
            <person name="Prokofeva M.I."/>
            <person name="Bonch-Osmolovskaya E.A."/>
            <person name="Ravin N.V."/>
            <person name="Skryabin K.G."/>
        </authorList>
    </citation>
    <scope>NUCLEOTIDE SEQUENCE [LARGE SCALE GENOMIC DNA]</scope>
    <source>
        <strain evidence="8 9">768-20</strain>
    </source>
</reference>
<feature type="transmembrane region" description="Helical" evidence="6">
    <location>
        <begin position="188"/>
        <end position="207"/>
    </location>
</feature>
<evidence type="ECO:0000256" key="1">
    <source>
        <dbReference type="ARBA" id="ARBA00004141"/>
    </source>
</evidence>